<dbReference type="Proteomes" id="UP000019487">
    <property type="component" value="Unassembled WGS sequence"/>
</dbReference>
<dbReference type="HOGENOM" id="CLU_089720_1_0_1"/>
<dbReference type="AlphaFoldDB" id="W9CR95"/>
<organism evidence="1 2">
    <name type="scientific">Sclerotinia borealis (strain F-4128)</name>
    <dbReference type="NCBI Taxonomy" id="1432307"/>
    <lineage>
        <taxon>Eukaryota</taxon>
        <taxon>Fungi</taxon>
        <taxon>Dikarya</taxon>
        <taxon>Ascomycota</taxon>
        <taxon>Pezizomycotina</taxon>
        <taxon>Leotiomycetes</taxon>
        <taxon>Helotiales</taxon>
        <taxon>Sclerotiniaceae</taxon>
        <taxon>Sclerotinia</taxon>
    </lineage>
</organism>
<reference evidence="1 2" key="1">
    <citation type="journal article" date="2014" name="Genome Announc.">
        <title>Draft genome sequence of Sclerotinia borealis, a psychrophilic plant pathogenic fungus.</title>
        <authorList>
            <person name="Mardanov A.V."/>
            <person name="Beletsky A.V."/>
            <person name="Kadnikov V.V."/>
            <person name="Ignatov A.N."/>
            <person name="Ravin N.V."/>
        </authorList>
    </citation>
    <scope>NUCLEOTIDE SEQUENCE [LARGE SCALE GENOMIC DNA]</scope>
    <source>
        <strain evidence="2">F-4157</strain>
    </source>
</reference>
<evidence type="ECO:0000313" key="2">
    <source>
        <dbReference type="Proteomes" id="UP000019487"/>
    </source>
</evidence>
<dbReference type="EMBL" id="AYSA01000013">
    <property type="protein sequence ID" value="ESZ99307.1"/>
    <property type="molecule type" value="Genomic_DNA"/>
</dbReference>
<proteinExistence type="predicted"/>
<dbReference type="OrthoDB" id="2129069at2759"/>
<name>W9CR95_SCLBF</name>
<keyword evidence="2" id="KW-1185">Reference proteome</keyword>
<protein>
    <submittedName>
        <fullName evidence="1">Uncharacterized protein</fullName>
    </submittedName>
</protein>
<evidence type="ECO:0000313" key="1">
    <source>
        <dbReference type="EMBL" id="ESZ99307.1"/>
    </source>
</evidence>
<gene>
    <name evidence="1" type="ORF">SBOR_0348</name>
</gene>
<comment type="caution">
    <text evidence="1">The sequence shown here is derived from an EMBL/GenBank/DDBJ whole genome shotgun (WGS) entry which is preliminary data.</text>
</comment>
<sequence>MFCSSLRKRQEWATLPSTLVMEKMPKWREGAINTHDLSLPIPVSKEGEHGVCRMLLLSPSDMEPPANASARIERLYHQTGGRNVGIIFLLHEKKDNDNGMKEFMKLRISLMSTFQIPILPLTSVSQLIAMVQSFQRQLCIIPSSSKRVDAQYELLPFCNVGKAMTEHTRNILSDISHSIPELAHTATTPDGQDRLREWLSEPEPNPDVAGDVIDFMNSGSKNISSSDIPPMRAIYLPKLSSSDGGLMERFEKRRV</sequence>
<accession>W9CR95</accession>